<sequence length="64" mass="7606">MCWIKELLITRKKLLILALFILVSVGILIGMKDYFYIKNYFMKKYMKIDLLHLEGLIINQIVGE</sequence>
<gene>
    <name evidence="2" type="ORF">AFK71_12180</name>
</gene>
<dbReference type="Proteomes" id="UP000036780">
    <property type="component" value="Unassembled WGS sequence"/>
</dbReference>
<keyword evidence="3" id="KW-1185">Reference proteome</keyword>
<evidence type="ECO:0000313" key="3">
    <source>
        <dbReference type="Proteomes" id="UP000036780"/>
    </source>
</evidence>
<protein>
    <submittedName>
        <fullName evidence="2">Uncharacterized protein</fullName>
    </submittedName>
</protein>
<dbReference type="PATRIC" id="fig|1473.5.peg.999"/>
<comment type="caution">
    <text evidence="2">The sequence shown here is derived from an EMBL/GenBank/DDBJ whole genome shotgun (WGS) entry which is preliminary data.</text>
</comment>
<dbReference type="EMBL" id="LGTO01000007">
    <property type="protein sequence ID" value="KNE19269.1"/>
    <property type="molecule type" value="Genomic_DNA"/>
</dbReference>
<organism evidence="2 3">
    <name type="scientific">Virgibacillus pantothenticus</name>
    <dbReference type="NCBI Taxonomy" id="1473"/>
    <lineage>
        <taxon>Bacteria</taxon>
        <taxon>Bacillati</taxon>
        <taxon>Bacillota</taxon>
        <taxon>Bacilli</taxon>
        <taxon>Bacillales</taxon>
        <taxon>Bacillaceae</taxon>
        <taxon>Virgibacillus</taxon>
    </lineage>
</organism>
<name>A0A0L0QL77_VIRPA</name>
<feature type="transmembrane region" description="Helical" evidence="1">
    <location>
        <begin position="14"/>
        <end position="37"/>
    </location>
</feature>
<keyword evidence="1" id="KW-1133">Transmembrane helix</keyword>
<keyword evidence="1" id="KW-0472">Membrane</keyword>
<evidence type="ECO:0000313" key="2">
    <source>
        <dbReference type="EMBL" id="KNE19269.1"/>
    </source>
</evidence>
<proteinExistence type="predicted"/>
<reference evidence="3" key="1">
    <citation type="submission" date="2015-07" db="EMBL/GenBank/DDBJ databases">
        <title>Fjat-10053 dsm26.</title>
        <authorList>
            <person name="Liu B."/>
            <person name="Wang J."/>
            <person name="Zhu Y."/>
            <person name="Liu G."/>
            <person name="Chen Q."/>
            <person name="Chen Z."/>
            <person name="Lan J."/>
            <person name="Che J."/>
            <person name="Ge C."/>
            <person name="Shi H."/>
            <person name="Pan Z."/>
            <person name="Liu X."/>
        </authorList>
    </citation>
    <scope>NUCLEOTIDE SEQUENCE [LARGE SCALE GENOMIC DNA]</scope>
    <source>
        <strain evidence="3">DSM 26</strain>
    </source>
</reference>
<dbReference type="AlphaFoldDB" id="A0A0L0QL77"/>
<accession>A0A0L0QL77</accession>
<evidence type="ECO:0000256" key="1">
    <source>
        <dbReference type="SAM" id="Phobius"/>
    </source>
</evidence>
<keyword evidence="1" id="KW-0812">Transmembrane</keyword>